<dbReference type="Gene3D" id="3.40.50.300">
    <property type="entry name" value="P-loop containing nucleotide triphosphate hydrolases"/>
    <property type="match status" value="2"/>
</dbReference>
<reference evidence="6 7" key="1">
    <citation type="submission" date="2018-05" db="EMBL/GenBank/DDBJ databases">
        <title>Genomic Encyclopedia of Type Strains, Phase IV (KMG-IV): sequencing the most valuable type-strain genomes for metagenomic binning, comparative biology and taxonomic classification.</title>
        <authorList>
            <person name="Goeker M."/>
        </authorList>
    </citation>
    <scope>NUCLEOTIDE SEQUENCE [LARGE SCALE GENOMIC DNA]</scope>
    <source>
        <strain evidence="6 7">DSM 28556</strain>
    </source>
</reference>
<accession>A0A2V3W3V2</accession>
<keyword evidence="2" id="KW-0547">Nucleotide-binding</keyword>
<dbReference type="PROSITE" id="PS50893">
    <property type="entry name" value="ABC_TRANSPORTER_2"/>
    <property type="match status" value="2"/>
</dbReference>
<dbReference type="FunFam" id="3.40.50.300:FF:000011">
    <property type="entry name" value="Putative ABC transporter ATP-binding component"/>
    <property type="match status" value="1"/>
</dbReference>
<feature type="domain" description="ABC transporter" evidence="5">
    <location>
        <begin position="329"/>
        <end position="542"/>
    </location>
</feature>
<evidence type="ECO:0000256" key="1">
    <source>
        <dbReference type="ARBA" id="ARBA00022737"/>
    </source>
</evidence>
<dbReference type="InterPro" id="IPR051309">
    <property type="entry name" value="ABCF_ATPase"/>
</dbReference>
<keyword evidence="1" id="KW-0677">Repeat</keyword>
<dbReference type="EMBL" id="QJJQ01000004">
    <property type="protein sequence ID" value="PXW87864.1"/>
    <property type="molecule type" value="Genomic_DNA"/>
</dbReference>
<dbReference type="FunFam" id="3.40.50.300:FF:000309">
    <property type="entry name" value="ABC transporter ATP-binding protein"/>
    <property type="match status" value="1"/>
</dbReference>
<dbReference type="InterPro" id="IPR037118">
    <property type="entry name" value="Val-tRNA_synth_C_sf"/>
</dbReference>
<dbReference type="Pfam" id="PF16326">
    <property type="entry name" value="ABC_tran_CTD"/>
    <property type="match status" value="1"/>
</dbReference>
<dbReference type="SMART" id="SM00382">
    <property type="entry name" value="AAA"/>
    <property type="match status" value="2"/>
</dbReference>
<dbReference type="InterPro" id="IPR032524">
    <property type="entry name" value="ABC_tran_C"/>
</dbReference>
<dbReference type="SUPFAM" id="SSF52540">
    <property type="entry name" value="P-loop containing nucleoside triphosphate hydrolases"/>
    <property type="match status" value="2"/>
</dbReference>
<dbReference type="InterPro" id="IPR032781">
    <property type="entry name" value="ABC_tran_Xtn"/>
</dbReference>
<dbReference type="InterPro" id="IPR003439">
    <property type="entry name" value="ABC_transporter-like_ATP-bd"/>
</dbReference>
<evidence type="ECO:0000313" key="7">
    <source>
        <dbReference type="Proteomes" id="UP000247978"/>
    </source>
</evidence>
<dbReference type="AlphaFoldDB" id="A0A2V3W3V2"/>
<keyword evidence="7" id="KW-1185">Reference proteome</keyword>
<dbReference type="CDD" id="cd03221">
    <property type="entry name" value="ABCF_EF-3"/>
    <property type="match status" value="2"/>
</dbReference>
<comment type="caution">
    <text evidence="6">The sequence shown here is derived from an EMBL/GenBank/DDBJ whole genome shotgun (WGS) entry which is preliminary data.</text>
</comment>
<dbReference type="InterPro" id="IPR027417">
    <property type="entry name" value="P-loop_NTPase"/>
</dbReference>
<dbReference type="InterPro" id="IPR017871">
    <property type="entry name" value="ABC_transporter-like_CS"/>
</dbReference>
<dbReference type="OrthoDB" id="9760950at2"/>
<dbReference type="RefSeq" id="WP_110394700.1">
    <property type="nucleotide sequence ID" value="NZ_JADIJL010000007.1"/>
</dbReference>
<evidence type="ECO:0000313" key="6">
    <source>
        <dbReference type="EMBL" id="PXW87864.1"/>
    </source>
</evidence>
<dbReference type="PROSITE" id="PS00211">
    <property type="entry name" value="ABC_TRANSPORTER_1"/>
    <property type="match status" value="2"/>
</dbReference>
<evidence type="ECO:0000256" key="2">
    <source>
        <dbReference type="ARBA" id="ARBA00022741"/>
    </source>
</evidence>
<sequence>MILMQLKNIVKSYAGHIILNNINFEVKSKDRIAIVGRNGAGKSTLLKILTGEIGFDSGDFHRVKNMDIGYLAQHNDLTSKRTIWQEMQSVFDDLIKEEEELTQIATQIEKNSTDGSYDEKLMNEYSVRQEKFEQDGGYRYKSDLKGVLIGLGFPEEDFELLIHELSGGQKTRLALGKLLLQKPELLILDEPTNHLDIRTLTWLESYLNNYSGAIIIVSHDRYFLDKIVTIVYEIAHRQAFKYFGTYTDFLKQKALNYERDVKLYEKQQQQIKEMEDFVARNIARASTTKRAQSRRKQLEKMDKLDRPLGDESEASFTFEVAKTSGNDVIQVKDFSFTHEGDRTPLFSHVSFTIHRGERIALIGENGIGKTTLLKEIIKNDTEKMKIGSNVQIGYYAQEQEKLTATNTVLAEVWDDFPNKTEQEIRTVLGNFLFSGDDVLKNIDTLSGGEKARVALAKLMLQQANFLILDEPTNHLDLASKEILESALLRFPGTILFVSHDRYFINKITDKIFELEKDGMTIYLGDYNYFIEKKLVQAELKKLKNEDKRVEIEQNHVSLSFAEQKKLQSEQRKVERQITKLEADIETLEEELVKMEQEMTNPDIFNDHEKLLHLTNQSNDIKEKLEMLMEEWTILQE</sequence>
<dbReference type="Pfam" id="PF12848">
    <property type="entry name" value="ABC_tran_Xtn"/>
    <property type="match status" value="1"/>
</dbReference>
<gene>
    <name evidence="6" type="ORF">DFR56_10412</name>
</gene>
<feature type="coiled-coil region" evidence="4">
    <location>
        <begin position="532"/>
        <end position="630"/>
    </location>
</feature>
<protein>
    <submittedName>
        <fullName evidence="6">ATP-binding cassette subfamily F protein 3</fullName>
    </submittedName>
</protein>
<dbReference type="GO" id="GO:0005524">
    <property type="term" value="F:ATP binding"/>
    <property type="evidence" value="ECO:0007669"/>
    <property type="project" value="UniProtKB-KW"/>
</dbReference>
<feature type="coiled-coil region" evidence="4">
    <location>
        <begin position="247"/>
        <end position="274"/>
    </location>
</feature>
<dbReference type="Proteomes" id="UP000247978">
    <property type="component" value="Unassembled WGS sequence"/>
</dbReference>
<dbReference type="GO" id="GO:0016887">
    <property type="term" value="F:ATP hydrolysis activity"/>
    <property type="evidence" value="ECO:0007669"/>
    <property type="project" value="InterPro"/>
</dbReference>
<feature type="domain" description="ABC transporter" evidence="5">
    <location>
        <begin position="4"/>
        <end position="262"/>
    </location>
</feature>
<dbReference type="Pfam" id="PF00005">
    <property type="entry name" value="ABC_tran"/>
    <property type="match status" value="2"/>
</dbReference>
<dbReference type="GO" id="GO:0003677">
    <property type="term" value="F:DNA binding"/>
    <property type="evidence" value="ECO:0007669"/>
    <property type="project" value="InterPro"/>
</dbReference>
<proteinExistence type="predicted"/>
<dbReference type="PANTHER" id="PTHR42855:SF2">
    <property type="entry name" value="DRUG RESISTANCE ABC TRANSPORTER,ATP-BINDING PROTEIN"/>
    <property type="match status" value="1"/>
</dbReference>
<name>A0A2V3W3V2_9BACI</name>
<dbReference type="Gene3D" id="1.10.287.380">
    <property type="entry name" value="Valyl-tRNA synthetase, C-terminal domain"/>
    <property type="match status" value="1"/>
</dbReference>
<dbReference type="PANTHER" id="PTHR42855">
    <property type="entry name" value="ABC TRANSPORTER ATP-BINDING SUBUNIT"/>
    <property type="match status" value="1"/>
</dbReference>
<organism evidence="6 7">
    <name type="scientific">Pseudogracilibacillus auburnensis</name>
    <dbReference type="NCBI Taxonomy" id="1494959"/>
    <lineage>
        <taxon>Bacteria</taxon>
        <taxon>Bacillati</taxon>
        <taxon>Bacillota</taxon>
        <taxon>Bacilli</taxon>
        <taxon>Bacillales</taxon>
        <taxon>Bacillaceae</taxon>
        <taxon>Pseudogracilibacillus</taxon>
    </lineage>
</organism>
<evidence type="ECO:0000259" key="5">
    <source>
        <dbReference type="PROSITE" id="PS50893"/>
    </source>
</evidence>
<evidence type="ECO:0000256" key="4">
    <source>
        <dbReference type="SAM" id="Coils"/>
    </source>
</evidence>
<dbReference type="InterPro" id="IPR003593">
    <property type="entry name" value="AAA+_ATPase"/>
</dbReference>
<keyword evidence="4" id="KW-0175">Coiled coil</keyword>
<keyword evidence="3 6" id="KW-0067">ATP-binding</keyword>
<evidence type="ECO:0000256" key="3">
    <source>
        <dbReference type="ARBA" id="ARBA00022840"/>
    </source>
</evidence>